<dbReference type="PANTHER" id="PTHR23028">
    <property type="entry name" value="ACETYLTRANSFERASE"/>
    <property type="match status" value="1"/>
</dbReference>
<reference evidence="3" key="1">
    <citation type="submission" date="2019-02" db="EMBL/GenBank/DDBJ databases">
        <title>Draft genome of the type strain Pelomonas aquatica CCUG 52575T.</title>
        <authorList>
            <person name="Gomila M."/>
            <person name="Lalucat J."/>
        </authorList>
    </citation>
    <scope>NUCLEOTIDE SEQUENCE</scope>
    <source>
        <strain evidence="3">CCUG 52575</strain>
    </source>
</reference>
<evidence type="ECO:0000313" key="4">
    <source>
        <dbReference type="Proteomes" id="UP001152766"/>
    </source>
</evidence>
<organism evidence="3 4">
    <name type="scientific">Pelomonas aquatica</name>
    <dbReference type="NCBI Taxonomy" id="431058"/>
    <lineage>
        <taxon>Bacteria</taxon>
        <taxon>Pseudomonadati</taxon>
        <taxon>Pseudomonadota</taxon>
        <taxon>Betaproteobacteria</taxon>
        <taxon>Burkholderiales</taxon>
        <taxon>Sphaerotilaceae</taxon>
        <taxon>Roseateles</taxon>
    </lineage>
</organism>
<dbReference type="InterPro" id="IPR002656">
    <property type="entry name" value="Acyl_transf_3_dom"/>
</dbReference>
<keyword evidence="1" id="KW-0812">Transmembrane</keyword>
<dbReference type="InterPro" id="IPR050879">
    <property type="entry name" value="Acyltransferase_3"/>
</dbReference>
<feature type="transmembrane region" description="Helical" evidence="1">
    <location>
        <begin position="25"/>
        <end position="45"/>
    </location>
</feature>
<feature type="transmembrane region" description="Helical" evidence="1">
    <location>
        <begin position="66"/>
        <end position="86"/>
    </location>
</feature>
<evidence type="ECO:0000256" key="1">
    <source>
        <dbReference type="SAM" id="Phobius"/>
    </source>
</evidence>
<feature type="domain" description="Acyltransferase 3" evidence="2">
    <location>
        <begin position="3"/>
        <end position="329"/>
    </location>
</feature>
<accession>A0A9X4R3V5</accession>
<feature type="transmembrane region" description="Helical" evidence="1">
    <location>
        <begin position="173"/>
        <end position="193"/>
    </location>
</feature>
<dbReference type="RefSeq" id="WP_268147295.1">
    <property type="nucleotide sequence ID" value="NZ_JAPPUW010000002.1"/>
</dbReference>
<feature type="transmembrane region" description="Helical" evidence="1">
    <location>
        <begin position="310"/>
        <end position="331"/>
    </location>
</feature>
<dbReference type="EMBL" id="SGUG01000003">
    <property type="protein sequence ID" value="MDG0861434.1"/>
    <property type="molecule type" value="Genomic_DNA"/>
</dbReference>
<feature type="transmembrane region" description="Helical" evidence="1">
    <location>
        <begin position="140"/>
        <end position="161"/>
    </location>
</feature>
<dbReference type="GO" id="GO:0000271">
    <property type="term" value="P:polysaccharide biosynthetic process"/>
    <property type="evidence" value="ECO:0007669"/>
    <property type="project" value="TreeGrafter"/>
</dbReference>
<evidence type="ECO:0000313" key="3">
    <source>
        <dbReference type="EMBL" id="MDG0861434.1"/>
    </source>
</evidence>
<feature type="transmembrane region" description="Helical" evidence="1">
    <location>
        <begin position="285"/>
        <end position="304"/>
    </location>
</feature>
<evidence type="ECO:0000259" key="2">
    <source>
        <dbReference type="Pfam" id="PF01757"/>
    </source>
</evidence>
<name>A0A9X4R3V5_9BURK</name>
<feature type="transmembrane region" description="Helical" evidence="1">
    <location>
        <begin position="199"/>
        <end position="219"/>
    </location>
</feature>
<gene>
    <name evidence="3" type="ORF">EXJ73_02960</name>
</gene>
<dbReference type="AlphaFoldDB" id="A0A9X4R3V5"/>
<feature type="transmembrane region" description="Helical" evidence="1">
    <location>
        <begin position="254"/>
        <end position="273"/>
    </location>
</feature>
<comment type="caution">
    <text evidence="3">The sequence shown here is derived from an EMBL/GenBank/DDBJ whole genome shotgun (WGS) entry which is preliminary data.</text>
</comment>
<dbReference type="PANTHER" id="PTHR23028:SF53">
    <property type="entry name" value="ACYL_TRANSF_3 DOMAIN-CONTAINING PROTEIN"/>
    <property type="match status" value="1"/>
</dbReference>
<keyword evidence="3" id="KW-0012">Acyltransferase</keyword>
<keyword evidence="1" id="KW-0472">Membrane</keyword>
<keyword evidence="3" id="KW-0808">Transferase</keyword>
<dbReference type="Proteomes" id="UP001152766">
    <property type="component" value="Unassembled WGS sequence"/>
</dbReference>
<proteinExistence type="predicted"/>
<dbReference type="GO" id="GO:0016747">
    <property type="term" value="F:acyltransferase activity, transferring groups other than amino-acyl groups"/>
    <property type="evidence" value="ECO:0007669"/>
    <property type="project" value="InterPro"/>
</dbReference>
<keyword evidence="1" id="KW-1133">Transmembrane helix</keyword>
<dbReference type="GO" id="GO:0016020">
    <property type="term" value="C:membrane"/>
    <property type="evidence" value="ECO:0007669"/>
    <property type="project" value="TreeGrafter"/>
</dbReference>
<protein>
    <submittedName>
        <fullName evidence="3">Acyltransferase</fullName>
    </submittedName>
</protein>
<dbReference type="Pfam" id="PF01757">
    <property type="entry name" value="Acyl_transf_3"/>
    <property type="match status" value="1"/>
</dbReference>
<keyword evidence="4" id="KW-1185">Reference proteome</keyword>
<sequence length="358" mass="40453">MGLLRLILAAAVVFAHTPLHMALTGGRLAVEAFFMISGFYVALVLERNYRRPSDFYVNRYLRLMPIYVVVSAASLASWLVIGIKPFPESAAPLSEFSPSAIGFLLLTNMTVFFQDMTMFMCDGGHGLHWVSDFRTCYPPLYGALLIPQAWSLGVEIAFYALAPWLLRLRSSGLVAICVASMSLKVGLFAAGLWHDPWDYRFFPAELFLFLTGALAYRWRDSFTVLGEMWQPRTKVIGVIGFALVFSRLPFGGGFYWLFLGALFLSLPALLRFSSDHAWDRRIGEVSYPLYLSHVLVIGWLHYASLDLGEWSFSLIALATAFVLSYSLYRLVDIPMERLRAARRRRDVQPRATELRSLA</sequence>